<dbReference type="GO" id="GO:0051539">
    <property type="term" value="F:4 iron, 4 sulfur cluster binding"/>
    <property type="evidence" value="ECO:0007669"/>
    <property type="project" value="UniProtKB-UniRule"/>
</dbReference>
<comment type="caution">
    <text evidence="12">The sequence shown here is derived from an EMBL/GenBank/DDBJ whole genome shotgun (WGS) entry which is preliminary data.</text>
</comment>
<dbReference type="CDD" id="cd01335">
    <property type="entry name" value="Radical_SAM"/>
    <property type="match status" value="1"/>
</dbReference>
<comment type="function">
    <text evidence="10">Probably acts as a heme chaperone, transferring heme to an unknown acceptor. Binds one molecule of heme per monomer, possibly covalently. Binds 1 [4Fe-4S] cluster. The cluster is coordinated with 3 cysteines and an exchangeable S-adenosyl-L-methionine.</text>
</comment>
<evidence type="ECO:0000256" key="2">
    <source>
        <dbReference type="ARBA" id="ARBA00006100"/>
    </source>
</evidence>
<dbReference type="InterPro" id="IPR010723">
    <property type="entry name" value="HemN_C"/>
</dbReference>
<evidence type="ECO:0000256" key="9">
    <source>
        <dbReference type="ARBA" id="ARBA00023186"/>
    </source>
</evidence>
<dbReference type="InterPro" id="IPR006638">
    <property type="entry name" value="Elp3/MiaA/NifB-like_rSAM"/>
</dbReference>
<dbReference type="SFLD" id="SFLDF00562">
    <property type="entry name" value="HemN-like__clustered_with_heat"/>
    <property type="match status" value="1"/>
</dbReference>
<dbReference type="SFLD" id="SFLDG01065">
    <property type="entry name" value="anaerobic_coproporphyrinogen-I"/>
    <property type="match status" value="2"/>
</dbReference>
<comment type="subcellular location">
    <subcellularLocation>
        <location evidence="10">Cytoplasm</location>
    </subcellularLocation>
</comment>
<keyword evidence="5 10" id="KW-0949">S-adenosyl-L-methionine</keyword>
<dbReference type="InterPro" id="IPR034505">
    <property type="entry name" value="Coproporphyrinogen-III_oxidase"/>
</dbReference>
<evidence type="ECO:0000256" key="1">
    <source>
        <dbReference type="ARBA" id="ARBA00001966"/>
    </source>
</evidence>
<dbReference type="GO" id="GO:0005737">
    <property type="term" value="C:cytoplasm"/>
    <property type="evidence" value="ECO:0007669"/>
    <property type="project" value="UniProtKB-SubCell"/>
</dbReference>
<protein>
    <recommendedName>
        <fullName evidence="3 10">Heme chaperone HemW</fullName>
    </recommendedName>
</protein>
<dbReference type="EMBL" id="AFBQ01000260">
    <property type="protein sequence ID" value="EHY30902.1"/>
    <property type="molecule type" value="Genomic_DNA"/>
</dbReference>
<keyword evidence="6 10" id="KW-0479">Metal-binding</keyword>
<keyword evidence="9 10" id="KW-0143">Chaperone</keyword>
<evidence type="ECO:0000256" key="5">
    <source>
        <dbReference type="ARBA" id="ARBA00022691"/>
    </source>
</evidence>
<name>H3KG65_9BURK</name>
<gene>
    <name evidence="12" type="ORF">HMPREF9440_01744</name>
</gene>
<dbReference type="GO" id="GO:0004109">
    <property type="term" value="F:coproporphyrinogen oxidase activity"/>
    <property type="evidence" value="ECO:0007669"/>
    <property type="project" value="InterPro"/>
</dbReference>
<evidence type="ECO:0000256" key="7">
    <source>
        <dbReference type="ARBA" id="ARBA00023004"/>
    </source>
</evidence>
<dbReference type="AlphaFoldDB" id="H3KG65"/>
<dbReference type="PATRIC" id="fig|762967.3.peg.1371"/>
<evidence type="ECO:0000256" key="8">
    <source>
        <dbReference type="ARBA" id="ARBA00023014"/>
    </source>
</evidence>
<dbReference type="Proteomes" id="UP000004956">
    <property type="component" value="Unassembled WGS sequence"/>
</dbReference>
<organism evidence="12 13">
    <name type="scientific">Sutterella parvirubra YIT 11816</name>
    <dbReference type="NCBI Taxonomy" id="762967"/>
    <lineage>
        <taxon>Bacteria</taxon>
        <taxon>Pseudomonadati</taxon>
        <taxon>Pseudomonadota</taxon>
        <taxon>Betaproteobacteria</taxon>
        <taxon>Burkholderiales</taxon>
        <taxon>Sutterellaceae</taxon>
        <taxon>Sutterella</taxon>
    </lineage>
</organism>
<comment type="similarity">
    <text evidence="2">Belongs to the anaerobic coproporphyrinogen-III oxidase family. HemW subfamily.</text>
</comment>
<keyword evidence="10" id="KW-0004">4Fe-4S</keyword>
<accession>H3KG65</accession>
<evidence type="ECO:0000259" key="11">
    <source>
        <dbReference type="PROSITE" id="PS51918"/>
    </source>
</evidence>
<reference evidence="12 13" key="1">
    <citation type="submission" date="2011-11" db="EMBL/GenBank/DDBJ databases">
        <authorList>
            <person name="Weinstock G."/>
            <person name="Sodergren E."/>
            <person name="Clifton S."/>
            <person name="Fulton L."/>
            <person name="Fulton B."/>
            <person name="Courtney L."/>
            <person name="Fronick C."/>
            <person name="Harrison M."/>
            <person name="Strong C."/>
            <person name="Farmer C."/>
            <person name="Delahaunty K."/>
            <person name="Markovic C."/>
            <person name="Hall O."/>
            <person name="Minx P."/>
            <person name="Tomlinson C."/>
            <person name="Mitreva M."/>
            <person name="Hou S."/>
            <person name="Chen J."/>
            <person name="Wollam A."/>
            <person name="Pepin K.H."/>
            <person name="Johnson M."/>
            <person name="Bhonagiri V."/>
            <person name="Zhang X."/>
            <person name="Suruliraj S."/>
            <person name="Warren W."/>
            <person name="Chinwalla A."/>
            <person name="Mardis E.R."/>
            <person name="Wilson R.K."/>
        </authorList>
    </citation>
    <scope>NUCLEOTIDE SEQUENCE [LARGE SCALE GENOMIC DNA]</scope>
    <source>
        <strain evidence="12 13">YIT 11816</strain>
    </source>
</reference>
<dbReference type="PROSITE" id="PS51918">
    <property type="entry name" value="RADICAL_SAM"/>
    <property type="match status" value="1"/>
</dbReference>
<proteinExistence type="inferred from homology"/>
<keyword evidence="4 10" id="KW-0349">Heme</keyword>
<dbReference type="InterPro" id="IPR007197">
    <property type="entry name" value="rSAM"/>
</dbReference>
<dbReference type="SFLD" id="SFLDS00029">
    <property type="entry name" value="Radical_SAM"/>
    <property type="match status" value="2"/>
</dbReference>
<keyword evidence="10" id="KW-0963">Cytoplasm</keyword>
<dbReference type="NCBIfam" id="TIGR00539">
    <property type="entry name" value="hemN_rel"/>
    <property type="match status" value="1"/>
</dbReference>
<dbReference type="GO" id="GO:0006779">
    <property type="term" value="P:porphyrin-containing compound biosynthetic process"/>
    <property type="evidence" value="ECO:0007669"/>
    <property type="project" value="InterPro"/>
</dbReference>
<dbReference type="PANTHER" id="PTHR13932:SF5">
    <property type="entry name" value="RADICAL S-ADENOSYL METHIONINE DOMAIN-CONTAINING PROTEIN 1, MITOCHONDRIAL"/>
    <property type="match status" value="1"/>
</dbReference>
<dbReference type="SUPFAM" id="SSF102114">
    <property type="entry name" value="Radical SAM enzymes"/>
    <property type="match status" value="1"/>
</dbReference>
<dbReference type="HOGENOM" id="CLU_027579_2_1_4"/>
<evidence type="ECO:0000256" key="6">
    <source>
        <dbReference type="ARBA" id="ARBA00022723"/>
    </source>
</evidence>
<keyword evidence="8 10" id="KW-0411">Iron-sulfur</keyword>
<keyword evidence="13" id="KW-1185">Reference proteome</keyword>
<dbReference type="Pfam" id="PF06969">
    <property type="entry name" value="HemN_C"/>
    <property type="match status" value="1"/>
</dbReference>
<evidence type="ECO:0000256" key="3">
    <source>
        <dbReference type="ARBA" id="ARBA00017228"/>
    </source>
</evidence>
<feature type="domain" description="Radical SAM core" evidence="11">
    <location>
        <begin position="4"/>
        <end position="241"/>
    </location>
</feature>
<evidence type="ECO:0000313" key="13">
    <source>
        <dbReference type="Proteomes" id="UP000004956"/>
    </source>
</evidence>
<dbReference type="PANTHER" id="PTHR13932">
    <property type="entry name" value="COPROPORPHYRINIGEN III OXIDASE"/>
    <property type="match status" value="1"/>
</dbReference>
<dbReference type="InterPro" id="IPR004559">
    <property type="entry name" value="HemW-like"/>
</dbReference>
<sequence>MVSVQPQRLLDIPLGLYVHWPWCVRKCPYCDFNSHRSPAVLPEDRYVDALLAELDRRAETVEGRTVESIFIGGGTPSLMSGEAVRRLMEGIRSRVDVAADAEVTLEANPGASDEAKFEAFRRAGVNRLSLGIQSFSDERLRAIGRIHDAARAREAVRAAGRVFENFNLDVMFALPGESVGELARELDEAVSSGATHLSFYQLTIEPGTAFAKRTPENLPDEDLTADMGEMVAEKLAAAGFEHYEVSGYARPGLRTRHNLIYWTFGDYLALGAGAHSKVTTASPEGELLIRREQRWASPAKYMEAVEAGDSGRFGTEAALTVDAEALPFEFMLNALRLTDGVEAKLFEVRTGLPLSVIEPTLVRLRREGLLVDDPSRIRTTPKGLAFLSDVQERFLETSE</sequence>
<dbReference type="InterPro" id="IPR013785">
    <property type="entry name" value="Aldolase_TIM"/>
</dbReference>
<comment type="cofactor">
    <cofactor evidence="1">
        <name>[4Fe-4S] cluster</name>
        <dbReference type="ChEBI" id="CHEBI:49883"/>
    </cofactor>
</comment>
<dbReference type="InterPro" id="IPR058240">
    <property type="entry name" value="rSAM_sf"/>
</dbReference>
<dbReference type="SFLD" id="SFLDF00288">
    <property type="entry name" value="HemN-like__clustered_with_nucl"/>
    <property type="match status" value="1"/>
</dbReference>
<dbReference type="GO" id="GO:0046872">
    <property type="term" value="F:metal ion binding"/>
    <property type="evidence" value="ECO:0007669"/>
    <property type="project" value="UniProtKB-UniRule"/>
</dbReference>
<dbReference type="Pfam" id="PF04055">
    <property type="entry name" value="Radical_SAM"/>
    <property type="match status" value="1"/>
</dbReference>
<dbReference type="SMART" id="SM00729">
    <property type="entry name" value="Elp3"/>
    <property type="match status" value="1"/>
</dbReference>
<dbReference type="Gene3D" id="3.20.20.70">
    <property type="entry name" value="Aldolase class I"/>
    <property type="match status" value="1"/>
</dbReference>
<evidence type="ECO:0000313" key="12">
    <source>
        <dbReference type="EMBL" id="EHY30902.1"/>
    </source>
</evidence>
<dbReference type="STRING" id="762967.HMPREF9440_01744"/>
<dbReference type="SFLD" id="SFLDG01082">
    <property type="entry name" value="B12-binding_domain_containing"/>
    <property type="match status" value="1"/>
</dbReference>
<keyword evidence="7 10" id="KW-0408">Iron</keyword>
<evidence type="ECO:0000256" key="4">
    <source>
        <dbReference type="ARBA" id="ARBA00022617"/>
    </source>
</evidence>
<evidence type="ECO:0000256" key="10">
    <source>
        <dbReference type="RuleBase" id="RU364116"/>
    </source>
</evidence>